<dbReference type="PANTHER" id="PTHR13114:SF7">
    <property type="entry name" value="MEDIATOR OF RNA POLYMERASE II TRANSCRIPTION SUBUNIT 17"/>
    <property type="match status" value="1"/>
</dbReference>
<proteinExistence type="inferred from homology"/>
<accession>A0A437A286</accession>
<evidence type="ECO:0000256" key="9">
    <source>
        <dbReference type="SAM" id="Coils"/>
    </source>
</evidence>
<organism evidence="11 12">
    <name type="scientific">Arthrobotrys flagrans</name>
    <name type="common">Nematode-trapping fungus</name>
    <name type="synonym">Trichothecium flagrans</name>
    <dbReference type="NCBI Taxonomy" id="97331"/>
    <lineage>
        <taxon>Eukaryota</taxon>
        <taxon>Fungi</taxon>
        <taxon>Dikarya</taxon>
        <taxon>Ascomycota</taxon>
        <taxon>Pezizomycotina</taxon>
        <taxon>Orbiliomycetes</taxon>
        <taxon>Orbiliales</taxon>
        <taxon>Orbiliaceae</taxon>
        <taxon>Arthrobotrys</taxon>
    </lineage>
</organism>
<dbReference type="GO" id="GO:0070847">
    <property type="term" value="C:core mediator complex"/>
    <property type="evidence" value="ECO:0007669"/>
    <property type="project" value="TreeGrafter"/>
</dbReference>
<feature type="compositionally biased region" description="Basic and acidic residues" evidence="10">
    <location>
        <begin position="155"/>
        <end position="166"/>
    </location>
</feature>
<dbReference type="GO" id="GO:0006357">
    <property type="term" value="P:regulation of transcription by RNA polymerase II"/>
    <property type="evidence" value="ECO:0007669"/>
    <property type="project" value="InterPro"/>
</dbReference>
<protein>
    <recommendedName>
        <fullName evidence="3 8">Mediator of RNA polymerase II transcription subunit 17</fullName>
    </recommendedName>
    <alternativeName>
        <fullName evidence="7 8">Mediator complex subunit 17</fullName>
    </alternativeName>
</protein>
<sequence length="704" mass="77143">MSSSSTAGMSTGGSGSSSSSTYKTRQYTHLQGQLAQLQANLSDMEELLRMTSNQGEKIRTLGGLQAGLFMGATKTPPLIPTITIGFTINTTTTITTIITHPDMDDRLLLSLTSWPEPDPHTTSLSSLIPRIQSERGLFKNVTEDSLNEEIAAAEKLSDQDAPRDDDQVPLPAIADDQPNPREALALKKQELIKLIEHAQFDAMSALDFVSLLLSGVRPTHAEASMSRHLKDTVASGTLGSDSIRKKDSTQSEKSDSETISKGWRSESLVQSASSLLNAASRLAQESEREQMYWEDVLDVKREGWAICRVPREPQSLGVRFGFSEAGADEKYRGLGVLRKGTDGTITMQDLGHGLNRGSVRARVSRGGRVTGTSKPFADDAQASGITSMIQNSRNYAYEHELFLEIAREARALANLGFRNVDEAVTFELGGDSAIIIDMTSNADISVPETTSDEDNELAQGLWTALHLLLSHAHRQSLKKRRLPPPLLTQRPTANPPLSLLRPIVSHLRHQNNTDEFKASASRLISYAKSAGLNAHLTLEKCHNCLSRDIENVDDAVDSLIGLVESKATVYLPGSWKIVVLIQTLLGPSIFGTRFAVHTAHDGSSATLMGTNSFSSQAEVQRYLQWCLERSVINYITSRVAGWEQIAMSNEMTQAGEKTQYKRLRVEVENEHLAVRWTVGGGEDENHIWIGEEGALSLESLIRSI</sequence>
<comment type="caution">
    <text evidence="11">The sequence shown here is derived from an EMBL/GenBank/DDBJ whole genome shotgun (WGS) entry which is preliminary data.</text>
</comment>
<evidence type="ECO:0000256" key="3">
    <source>
        <dbReference type="ARBA" id="ARBA00019610"/>
    </source>
</evidence>
<comment type="function">
    <text evidence="8">Component of the Mediator complex, a coactivator involved in the regulated transcription of nearly all RNA polymerase II-dependent genes. Mediator functions as a bridge to convey information from gene-specific regulatory proteins to the basal RNA polymerase II transcription machinery. Mediator is recruited to promoters by direct interactions with regulatory proteins and serves as a scaffold for the assembly of a functional preinitiation complex with RNA polymerase II and the general transcription factors.</text>
</comment>
<dbReference type="Pfam" id="PF08227">
    <property type="entry name" value="DASH_Hsk3"/>
    <property type="match status" value="1"/>
</dbReference>
<evidence type="ECO:0000256" key="2">
    <source>
        <dbReference type="ARBA" id="ARBA00005635"/>
    </source>
</evidence>
<dbReference type="OrthoDB" id="5319830at2759"/>
<comment type="subunit">
    <text evidence="8">Component of the Mediator complex.</text>
</comment>
<evidence type="ECO:0000256" key="6">
    <source>
        <dbReference type="ARBA" id="ARBA00023242"/>
    </source>
</evidence>
<evidence type="ECO:0000313" key="11">
    <source>
        <dbReference type="EMBL" id="RVD85249.1"/>
    </source>
</evidence>
<evidence type="ECO:0000256" key="5">
    <source>
        <dbReference type="ARBA" id="ARBA00023163"/>
    </source>
</evidence>
<feature type="compositionally biased region" description="Basic and acidic residues" evidence="10">
    <location>
        <begin position="242"/>
        <end position="258"/>
    </location>
</feature>
<gene>
    <name evidence="8" type="primary">MED17</name>
    <name evidence="11" type="ORF">DFL_003575</name>
</gene>
<comment type="similarity">
    <text evidence="2 8">Belongs to the Mediator complex subunit 17 family.</text>
</comment>
<dbReference type="GO" id="GO:0016592">
    <property type="term" value="C:mediator complex"/>
    <property type="evidence" value="ECO:0007669"/>
    <property type="project" value="InterPro"/>
</dbReference>
<dbReference type="Proteomes" id="UP000283090">
    <property type="component" value="Unassembled WGS sequence"/>
</dbReference>
<feature type="coiled-coil region" evidence="9">
    <location>
        <begin position="27"/>
        <end position="54"/>
    </location>
</feature>
<dbReference type="InterPro" id="IPR013183">
    <property type="entry name" value="Hsk3-like"/>
</dbReference>
<evidence type="ECO:0000256" key="7">
    <source>
        <dbReference type="ARBA" id="ARBA00032014"/>
    </source>
</evidence>
<dbReference type="VEuPathDB" id="FungiDB:DFL_003575"/>
<dbReference type="EMBL" id="SAEB01000006">
    <property type="protein sequence ID" value="RVD85249.1"/>
    <property type="molecule type" value="Genomic_DNA"/>
</dbReference>
<dbReference type="Gene3D" id="6.10.250.2620">
    <property type="match status" value="1"/>
</dbReference>
<keyword evidence="12" id="KW-1185">Reference proteome</keyword>
<keyword evidence="9" id="KW-0175">Coiled coil</keyword>
<feature type="region of interest" description="Disordered" evidence="10">
    <location>
        <begin position="222"/>
        <end position="262"/>
    </location>
</feature>
<evidence type="ECO:0000256" key="10">
    <source>
        <dbReference type="SAM" id="MobiDB-lite"/>
    </source>
</evidence>
<keyword evidence="5 8" id="KW-0804">Transcription</keyword>
<reference evidence="11 12" key="1">
    <citation type="submission" date="2019-01" db="EMBL/GenBank/DDBJ databases">
        <title>Intercellular communication is required for trap formation in the nematode-trapping fungus Duddingtonia flagrans.</title>
        <authorList>
            <person name="Youssar L."/>
            <person name="Wernet V."/>
            <person name="Hensel N."/>
            <person name="Hildebrandt H.-G."/>
            <person name="Fischer R."/>
        </authorList>
    </citation>
    <scope>NUCLEOTIDE SEQUENCE [LARGE SCALE GENOMIC DNA]</scope>
    <source>
        <strain evidence="11 12">CBS H-5679</strain>
    </source>
</reference>
<keyword evidence="6 8" id="KW-0539">Nucleus</keyword>
<name>A0A437A286_ARTFL</name>
<dbReference type="PANTHER" id="PTHR13114">
    <property type="entry name" value="MEDIATOR OF RNA POLYMERASE II TRANSCRIPTION SUBUNIT 17"/>
    <property type="match status" value="1"/>
</dbReference>
<dbReference type="GO" id="GO:0003712">
    <property type="term" value="F:transcription coregulator activity"/>
    <property type="evidence" value="ECO:0007669"/>
    <property type="project" value="InterPro"/>
</dbReference>
<keyword evidence="8" id="KW-0010">Activator</keyword>
<evidence type="ECO:0000256" key="8">
    <source>
        <dbReference type="RuleBase" id="RU364140"/>
    </source>
</evidence>
<dbReference type="Pfam" id="PF10156">
    <property type="entry name" value="Med17"/>
    <property type="match status" value="1"/>
</dbReference>
<comment type="subcellular location">
    <subcellularLocation>
        <location evidence="1 8">Nucleus</location>
    </subcellularLocation>
</comment>
<evidence type="ECO:0000256" key="1">
    <source>
        <dbReference type="ARBA" id="ARBA00004123"/>
    </source>
</evidence>
<feature type="region of interest" description="Disordered" evidence="10">
    <location>
        <begin position="154"/>
        <end position="179"/>
    </location>
</feature>
<dbReference type="InterPro" id="IPR019313">
    <property type="entry name" value="Mediator_Med17"/>
</dbReference>
<feature type="region of interest" description="Disordered" evidence="10">
    <location>
        <begin position="1"/>
        <end position="24"/>
    </location>
</feature>
<dbReference type="STRING" id="97331.A0A437A286"/>
<evidence type="ECO:0000256" key="4">
    <source>
        <dbReference type="ARBA" id="ARBA00023015"/>
    </source>
</evidence>
<keyword evidence="4 8" id="KW-0805">Transcription regulation</keyword>
<dbReference type="AlphaFoldDB" id="A0A437A286"/>
<evidence type="ECO:0000313" key="12">
    <source>
        <dbReference type="Proteomes" id="UP000283090"/>
    </source>
</evidence>